<comment type="caution">
    <text evidence="1">The sequence shown here is derived from an EMBL/GenBank/DDBJ whole genome shotgun (WGS) entry which is preliminary data.</text>
</comment>
<gene>
    <name evidence="1" type="ORF">CR513_57229</name>
</gene>
<evidence type="ECO:0000313" key="1">
    <source>
        <dbReference type="EMBL" id="RDX64240.1"/>
    </source>
</evidence>
<dbReference type="EMBL" id="QJKJ01014477">
    <property type="protein sequence ID" value="RDX64240.1"/>
    <property type="molecule type" value="Genomic_DNA"/>
</dbReference>
<dbReference type="PANTHER" id="PTHR48475:SF1">
    <property type="entry name" value="RNASE H TYPE-1 DOMAIN-CONTAINING PROTEIN"/>
    <property type="match status" value="1"/>
</dbReference>
<dbReference type="AlphaFoldDB" id="A0A371EDX8"/>
<dbReference type="Proteomes" id="UP000257109">
    <property type="component" value="Unassembled WGS sequence"/>
</dbReference>
<keyword evidence="2" id="KW-1185">Reference proteome</keyword>
<reference evidence="1" key="1">
    <citation type="submission" date="2018-05" db="EMBL/GenBank/DDBJ databases">
        <title>Draft genome of Mucuna pruriens seed.</title>
        <authorList>
            <person name="Nnadi N.E."/>
            <person name="Vos R."/>
            <person name="Hasami M.H."/>
            <person name="Devisetty U.K."/>
            <person name="Aguiy J.C."/>
        </authorList>
    </citation>
    <scope>NUCLEOTIDE SEQUENCE [LARGE SCALE GENOMIC DNA]</scope>
    <source>
        <strain evidence="1">JCA_2017</strain>
    </source>
</reference>
<organism evidence="1 2">
    <name type="scientific">Mucuna pruriens</name>
    <name type="common">Velvet bean</name>
    <name type="synonym">Dolichos pruriens</name>
    <dbReference type="NCBI Taxonomy" id="157652"/>
    <lineage>
        <taxon>Eukaryota</taxon>
        <taxon>Viridiplantae</taxon>
        <taxon>Streptophyta</taxon>
        <taxon>Embryophyta</taxon>
        <taxon>Tracheophyta</taxon>
        <taxon>Spermatophyta</taxon>
        <taxon>Magnoliopsida</taxon>
        <taxon>eudicotyledons</taxon>
        <taxon>Gunneridae</taxon>
        <taxon>Pentapetalae</taxon>
        <taxon>rosids</taxon>
        <taxon>fabids</taxon>
        <taxon>Fabales</taxon>
        <taxon>Fabaceae</taxon>
        <taxon>Papilionoideae</taxon>
        <taxon>50 kb inversion clade</taxon>
        <taxon>NPAAA clade</taxon>
        <taxon>indigoferoid/millettioid clade</taxon>
        <taxon>Phaseoleae</taxon>
        <taxon>Mucuna</taxon>
    </lineage>
</organism>
<dbReference type="OrthoDB" id="1741911at2759"/>
<feature type="non-terminal residue" evidence="1">
    <location>
        <position position="1"/>
    </location>
</feature>
<sequence>MDDKPWYHDIMKYLEKGVYLKGVTENDKRMLRRLASGFFLSESILYKRSADLTLLNCIDNHKAKGIMEEVHEGTLDTHTNGHALARKILRAGYY</sequence>
<accession>A0A371EDX8</accession>
<name>A0A371EDX8_MUCPR</name>
<evidence type="ECO:0000313" key="2">
    <source>
        <dbReference type="Proteomes" id="UP000257109"/>
    </source>
</evidence>
<protein>
    <submittedName>
        <fullName evidence="1">Uncharacterized protein</fullName>
    </submittedName>
</protein>
<dbReference type="PANTHER" id="PTHR48475">
    <property type="entry name" value="RIBONUCLEASE H"/>
    <property type="match status" value="1"/>
</dbReference>
<proteinExistence type="predicted"/>